<dbReference type="GO" id="GO:0016491">
    <property type="term" value="F:oxidoreductase activity"/>
    <property type="evidence" value="ECO:0007669"/>
    <property type="project" value="InterPro"/>
</dbReference>
<dbReference type="InterPro" id="IPR053135">
    <property type="entry name" value="AKR2_Oxidoreductase"/>
</dbReference>
<dbReference type="InterPro" id="IPR023210">
    <property type="entry name" value="NADP_OxRdtase_dom"/>
</dbReference>
<dbReference type="CDD" id="cd19100">
    <property type="entry name" value="AKR_unchar"/>
    <property type="match status" value="1"/>
</dbReference>
<dbReference type="Pfam" id="PF00248">
    <property type="entry name" value="Aldo_ket_red"/>
    <property type="match status" value="1"/>
</dbReference>
<feature type="domain" description="NADP-dependent oxidoreductase" evidence="1">
    <location>
        <begin position="62"/>
        <end position="238"/>
    </location>
</feature>
<dbReference type="PRINTS" id="PR00069">
    <property type="entry name" value="ALDKETRDTASE"/>
</dbReference>
<dbReference type="InterPro" id="IPR020471">
    <property type="entry name" value="AKR"/>
</dbReference>
<dbReference type="PANTHER" id="PTHR43312:SF1">
    <property type="entry name" value="NADP-DEPENDENT OXIDOREDUCTASE DOMAIN-CONTAINING PROTEIN"/>
    <property type="match status" value="1"/>
</dbReference>
<dbReference type="Gene3D" id="3.20.20.100">
    <property type="entry name" value="NADP-dependent oxidoreductase domain"/>
    <property type="match status" value="1"/>
</dbReference>
<dbReference type="Proteomes" id="UP000238701">
    <property type="component" value="Unassembled WGS sequence"/>
</dbReference>
<organism evidence="2 3">
    <name type="scientific">Candidatus Sulfotelmatobacter kueseliae</name>
    <dbReference type="NCBI Taxonomy" id="2042962"/>
    <lineage>
        <taxon>Bacteria</taxon>
        <taxon>Pseudomonadati</taxon>
        <taxon>Acidobacteriota</taxon>
        <taxon>Terriglobia</taxon>
        <taxon>Terriglobales</taxon>
        <taxon>Candidatus Korobacteraceae</taxon>
        <taxon>Candidatus Sulfotelmatobacter</taxon>
    </lineage>
</organism>
<evidence type="ECO:0000313" key="3">
    <source>
        <dbReference type="Proteomes" id="UP000238701"/>
    </source>
</evidence>
<dbReference type="PANTHER" id="PTHR43312">
    <property type="entry name" value="D-THREO-ALDOSE 1-DEHYDROGENASE"/>
    <property type="match status" value="1"/>
</dbReference>
<dbReference type="SUPFAM" id="SSF51430">
    <property type="entry name" value="NAD(P)-linked oxidoreductase"/>
    <property type="match status" value="1"/>
</dbReference>
<evidence type="ECO:0000313" key="2">
    <source>
        <dbReference type="EMBL" id="SPF34204.1"/>
    </source>
</evidence>
<gene>
    <name evidence="2" type="ORF">SBA1_1200012</name>
</gene>
<sequence>MQRRDFLKVGAAAGLVSSTRMFEPLAKAEQLVNTMTPVPRRPLGKTGEKLSIIGFAGIVVMENSPSFASNIVAEAVDRGINYFDVAPTYGNAQERLGAALQPYRDKVFLACKEEDWSQEGSAKLLDESLRLLRTDHVDLYQFHALSKMSDLEQILGPKGAVETFEAARKAGKLRFIGFSAHSVEVALAAMDRYHFDTILFPVNFVLYSQAKFGPQVIEKARQKEMGIMALKGMARTTWPDSAKNDHPHPKCWYEPAGFPDEAAMGLRWTLSQPITAAIPPGDERYFRLGMDVAQNFQPITEAEQQRLIAGATGVNPIFHLGAV</sequence>
<name>A0A2U3K3E3_9BACT</name>
<reference evidence="3" key="1">
    <citation type="submission" date="2018-02" db="EMBL/GenBank/DDBJ databases">
        <authorList>
            <person name="Hausmann B."/>
        </authorList>
    </citation>
    <scope>NUCLEOTIDE SEQUENCE [LARGE SCALE GENOMIC DNA]</scope>
    <source>
        <strain evidence="3">Peat soil MAG SbA1</strain>
    </source>
</reference>
<dbReference type="AlphaFoldDB" id="A0A2U3K3E3"/>
<dbReference type="EMBL" id="OMOD01000025">
    <property type="protein sequence ID" value="SPF34204.1"/>
    <property type="molecule type" value="Genomic_DNA"/>
</dbReference>
<protein>
    <submittedName>
        <fullName evidence="2">Aldo/keto reductase</fullName>
    </submittedName>
</protein>
<accession>A0A2U3K3E3</accession>
<proteinExistence type="predicted"/>
<dbReference type="InterPro" id="IPR036812">
    <property type="entry name" value="NAD(P)_OxRdtase_dom_sf"/>
</dbReference>
<evidence type="ECO:0000259" key="1">
    <source>
        <dbReference type="Pfam" id="PF00248"/>
    </source>
</evidence>